<evidence type="ECO:0000313" key="7">
    <source>
        <dbReference type="Proteomes" id="UP000289200"/>
    </source>
</evidence>
<dbReference type="CDD" id="cd00609">
    <property type="entry name" value="AAT_like"/>
    <property type="match status" value="1"/>
</dbReference>
<dbReference type="RefSeq" id="WP_129609195.1">
    <property type="nucleotide sequence ID" value="NZ_UWOC01000144.1"/>
</dbReference>
<keyword evidence="3 4" id="KW-0808">Transferase</keyword>
<dbReference type="InterPro" id="IPR004838">
    <property type="entry name" value="NHTrfase_class1_PyrdxlP-BS"/>
</dbReference>
<sequence length="405" mass="44340">MEEFHRIRRLPPYVFEQVNRAKAAARNAGADIIDLGMGNPDLPAPAHVVDKLKETVGKTRTDRYSASKGIAGLRRAQAAYYGRRFGVKLNPDTQVVATLGSKEGFANMAQAITAPGDVVLVPNPSYPIHAFGFLMAGGVIRSVPCEPGPELFHAMERAVMHSIPKPLALVVCYPSNPTAEVADLDFYKDVVAFAKKHGLIVLSDLAYAEVYFDDNPPPSILQVPGAFDVAVEFTSMSKTFSMPGWRMGFAVGNDRLIAALARVKSYLDYGAFTPVQVAATAALNGPEDCIREMREIYKRRRDVLVESFGRAGWDIPPPRASMFAWCPIPKPFDTLGSIEFATMLVEKAEVAVAPGLGFGEHGDGYVRIALVENEQRIRQAARNLRRFLESGPEKLHNVVPLAQSR</sequence>
<protein>
    <recommendedName>
        <fullName evidence="4">Aminotransferase</fullName>
        <ecNumber evidence="4">2.6.1.-</ecNumber>
    </recommendedName>
</protein>
<evidence type="ECO:0000256" key="2">
    <source>
        <dbReference type="ARBA" id="ARBA00022576"/>
    </source>
</evidence>
<dbReference type="NCBIfam" id="NF006604">
    <property type="entry name" value="PRK09148.1"/>
    <property type="match status" value="1"/>
</dbReference>
<evidence type="ECO:0000256" key="1">
    <source>
        <dbReference type="ARBA" id="ARBA00001933"/>
    </source>
</evidence>
<reference evidence="7" key="1">
    <citation type="submission" date="2018-10" db="EMBL/GenBank/DDBJ databases">
        <authorList>
            <person name="Peiro R."/>
            <person name="Begona"/>
            <person name="Cbmso G."/>
            <person name="Lopez M."/>
            <person name="Gonzalez S."/>
            <person name="Sacristan E."/>
            <person name="Castillo E."/>
        </authorList>
    </citation>
    <scope>NUCLEOTIDE SEQUENCE [LARGE SCALE GENOMIC DNA]</scope>
</reference>
<proteinExistence type="inferred from homology"/>
<dbReference type="EMBL" id="UWOC01000144">
    <property type="protein sequence ID" value="VCU09255.1"/>
    <property type="molecule type" value="Genomic_DNA"/>
</dbReference>
<dbReference type="PANTHER" id="PTHR42832:SF1">
    <property type="entry name" value="GLUTAMATE-PYRUVATE AMINOTRANSFERASE ALAC"/>
    <property type="match status" value="1"/>
</dbReference>
<organism evidence="6 7">
    <name type="scientific">Rhodoplanes serenus</name>
    <dbReference type="NCBI Taxonomy" id="200615"/>
    <lineage>
        <taxon>Bacteria</taxon>
        <taxon>Pseudomonadati</taxon>
        <taxon>Pseudomonadota</taxon>
        <taxon>Alphaproteobacteria</taxon>
        <taxon>Hyphomicrobiales</taxon>
        <taxon>Nitrobacteraceae</taxon>
        <taxon>Rhodoplanes</taxon>
    </lineage>
</organism>
<comment type="cofactor">
    <cofactor evidence="1 4">
        <name>pyridoxal 5'-phosphate</name>
        <dbReference type="ChEBI" id="CHEBI:597326"/>
    </cofactor>
</comment>
<dbReference type="PROSITE" id="PS00105">
    <property type="entry name" value="AA_TRANSFER_CLASS_1"/>
    <property type="match status" value="1"/>
</dbReference>
<dbReference type="Proteomes" id="UP000289200">
    <property type="component" value="Unassembled WGS sequence"/>
</dbReference>
<accession>A0A3S4FD42</accession>
<dbReference type="PANTHER" id="PTHR42832">
    <property type="entry name" value="AMINO ACID AMINOTRANSFERASE"/>
    <property type="match status" value="1"/>
</dbReference>
<evidence type="ECO:0000259" key="5">
    <source>
        <dbReference type="Pfam" id="PF00155"/>
    </source>
</evidence>
<dbReference type="GO" id="GO:0008483">
    <property type="term" value="F:transaminase activity"/>
    <property type="evidence" value="ECO:0007669"/>
    <property type="project" value="UniProtKB-KW"/>
</dbReference>
<dbReference type="AlphaFoldDB" id="A0A3S4FD42"/>
<evidence type="ECO:0000256" key="3">
    <source>
        <dbReference type="ARBA" id="ARBA00022679"/>
    </source>
</evidence>
<dbReference type="InterPro" id="IPR015422">
    <property type="entry name" value="PyrdxlP-dep_Trfase_small"/>
</dbReference>
<feature type="domain" description="Aminotransferase class I/classII large" evidence="5">
    <location>
        <begin position="31"/>
        <end position="382"/>
    </location>
</feature>
<dbReference type="GO" id="GO:0030170">
    <property type="term" value="F:pyridoxal phosphate binding"/>
    <property type="evidence" value="ECO:0007669"/>
    <property type="project" value="InterPro"/>
</dbReference>
<dbReference type="Pfam" id="PF00155">
    <property type="entry name" value="Aminotran_1_2"/>
    <property type="match status" value="1"/>
</dbReference>
<dbReference type="InterPro" id="IPR015424">
    <property type="entry name" value="PyrdxlP-dep_Trfase"/>
</dbReference>
<evidence type="ECO:0000313" key="6">
    <source>
        <dbReference type="EMBL" id="VCU09255.1"/>
    </source>
</evidence>
<dbReference type="EC" id="2.6.1.-" evidence="4"/>
<comment type="caution">
    <text evidence="6">The sequence shown here is derived from an EMBL/GenBank/DDBJ whole genome shotgun (WGS) entry which is preliminary data.</text>
</comment>
<dbReference type="Gene3D" id="3.90.1150.10">
    <property type="entry name" value="Aspartate Aminotransferase, domain 1"/>
    <property type="match status" value="1"/>
</dbReference>
<dbReference type="OrthoDB" id="9763453at2"/>
<dbReference type="Gene3D" id="3.40.640.10">
    <property type="entry name" value="Type I PLP-dependent aspartate aminotransferase-like (Major domain)"/>
    <property type="match status" value="1"/>
</dbReference>
<keyword evidence="7" id="KW-1185">Reference proteome</keyword>
<dbReference type="InterPro" id="IPR050881">
    <property type="entry name" value="LL-DAP_aminotransferase"/>
</dbReference>
<dbReference type="InterPro" id="IPR015421">
    <property type="entry name" value="PyrdxlP-dep_Trfase_major"/>
</dbReference>
<dbReference type="InterPro" id="IPR004839">
    <property type="entry name" value="Aminotransferase_I/II_large"/>
</dbReference>
<comment type="similarity">
    <text evidence="4">Belongs to the class-I pyridoxal-phosphate-dependent aminotransferase family.</text>
</comment>
<gene>
    <name evidence="6" type="primary">alaC</name>
    <name evidence="6" type="ORF">RHODGE_RHODGE_02429</name>
</gene>
<evidence type="ECO:0000256" key="4">
    <source>
        <dbReference type="RuleBase" id="RU000481"/>
    </source>
</evidence>
<name>A0A3S4FD42_9BRAD</name>
<dbReference type="SUPFAM" id="SSF53383">
    <property type="entry name" value="PLP-dependent transferases"/>
    <property type="match status" value="1"/>
</dbReference>
<keyword evidence="2 4" id="KW-0032">Aminotransferase</keyword>